<evidence type="ECO:0000256" key="1">
    <source>
        <dbReference type="ARBA" id="ARBA00009080"/>
    </source>
</evidence>
<dbReference type="PIRSF" id="PIRSF000103">
    <property type="entry name" value="HIBADH"/>
    <property type="match status" value="1"/>
</dbReference>
<feature type="active site" evidence="4">
    <location>
        <position position="172"/>
    </location>
</feature>
<dbReference type="Proteomes" id="UP000651482">
    <property type="component" value="Unassembled WGS sequence"/>
</dbReference>
<evidence type="ECO:0000313" key="8">
    <source>
        <dbReference type="Proteomes" id="UP000651482"/>
    </source>
</evidence>
<feature type="domain" description="6-phosphogluconate dehydrogenase NADP-binding" evidence="5">
    <location>
        <begin position="3"/>
        <end position="161"/>
    </location>
</feature>
<dbReference type="PANTHER" id="PTHR43060">
    <property type="entry name" value="3-HYDROXYISOBUTYRATE DEHYDROGENASE-LIKE 1, MITOCHONDRIAL-RELATED"/>
    <property type="match status" value="1"/>
</dbReference>
<protein>
    <submittedName>
        <fullName evidence="7">NAD(P)-dependent oxidoreductase</fullName>
    </submittedName>
</protein>
<dbReference type="Gene3D" id="3.40.50.720">
    <property type="entry name" value="NAD(P)-binding Rossmann-like Domain"/>
    <property type="match status" value="1"/>
</dbReference>
<dbReference type="InterPro" id="IPR013328">
    <property type="entry name" value="6PGD_dom2"/>
</dbReference>
<evidence type="ECO:0000259" key="5">
    <source>
        <dbReference type="Pfam" id="PF03446"/>
    </source>
</evidence>
<accession>A0A926D9E9</accession>
<name>A0A926D9E9_9FIRM</name>
<dbReference type="Gene3D" id="1.10.1040.10">
    <property type="entry name" value="N-(1-d-carboxylethyl)-l-norvaline Dehydrogenase, domain 2"/>
    <property type="match status" value="1"/>
</dbReference>
<dbReference type="RefSeq" id="WP_249319453.1">
    <property type="nucleotide sequence ID" value="NZ_JACRSN010000009.1"/>
</dbReference>
<dbReference type="GO" id="GO:0050661">
    <property type="term" value="F:NADP binding"/>
    <property type="evidence" value="ECO:0007669"/>
    <property type="project" value="InterPro"/>
</dbReference>
<evidence type="ECO:0000313" key="7">
    <source>
        <dbReference type="EMBL" id="MBC8533797.1"/>
    </source>
</evidence>
<proteinExistence type="inferred from homology"/>
<dbReference type="InterPro" id="IPR036291">
    <property type="entry name" value="NAD(P)-bd_dom_sf"/>
</dbReference>
<dbReference type="Pfam" id="PF14833">
    <property type="entry name" value="NAD_binding_11"/>
    <property type="match status" value="1"/>
</dbReference>
<gene>
    <name evidence="7" type="ORF">IAG03_07225</name>
</gene>
<dbReference type="GO" id="GO:0016491">
    <property type="term" value="F:oxidoreductase activity"/>
    <property type="evidence" value="ECO:0007669"/>
    <property type="project" value="UniProtKB-KW"/>
</dbReference>
<reference evidence="7" key="1">
    <citation type="submission" date="2020-08" db="EMBL/GenBank/DDBJ databases">
        <title>Genome public.</title>
        <authorList>
            <person name="Liu C."/>
            <person name="Sun Q."/>
        </authorList>
    </citation>
    <scope>NUCLEOTIDE SEQUENCE</scope>
    <source>
        <strain evidence="7">NSJ-40</strain>
    </source>
</reference>
<organism evidence="7 8">
    <name type="scientific">Yeguia hominis</name>
    <dbReference type="NCBI Taxonomy" id="2763662"/>
    <lineage>
        <taxon>Bacteria</taxon>
        <taxon>Bacillati</taxon>
        <taxon>Bacillota</taxon>
        <taxon>Clostridia</taxon>
        <taxon>Eubacteriales</taxon>
        <taxon>Yeguiaceae</taxon>
        <taxon>Yeguia</taxon>
    </lineage>
</organism>
<dbReference type="EMBL" id="JACRSN010000009">
    <property type="protein sequence ID" value="MBC8533797.1"/>
    <property type="molecule type" value="Genomic_DNA"/>
</dbReference>
<dbReference type="AlphaFoldDB" id="A0A926D9E9"/>
<dbReference type="InterPro" id="IPR015815">
    <property type="entry name" value="HIBADH-related"/>
</dbReference>
<evidence type="ECO:0000259" key="6">
    <source>
        <dbReference type="Pfam" id="PF14833"/>
    </source>
</evidence>
<sequence length="290" mass="30238">MKTVGFIGIGLMGTSMAENLIKAGFTVSVYTRTKARAQAFLEKTGAAWCASAGACASGKDAVITMVGYPQDVEEVYFGENGILDAAAPGTYLIDMTTTDPRLAVRIAEAGSARGLHVLDAPVSGGDTGARNATLSIMAGGDPADFEKCRPLFAAMGKTIVYEGPAGAGQHTKMANQIAISGALAGVCEALSYAEHAGLDPHKTFESICKGAAGSWQMENLMPKMIAGDDAPGFFLKHLLKDLRLACAQGEPGSLPVLEQVCKACGELDAQGLGDLGSQALIRYYREHRAE</sequence>
<comment type="caution">
    <text evidence="7">The sequence shown here is derived from an EMBL/GenBank/DDBJ whole genome shotgun (WGS) entry which is preliminary data.</text>
</comment>
<dbReference type="InterPro" id="IPR006115">
    <property type="entry name" value="6PGDH_NADP-bd"/>
</dbReference>
<dbReference type="SUPFAM" id="SSF51735">
    <property type="entry name" value="NAD(P)-binding Rossmann-fold domains"/>
    <property type="match status" value="1"/>
</dbReference>
<dbReference type="Pfam" id="PF03446">
    <property type="entry name" value="NAD_binding_2"/>
    <property type="match status" value="1"/>
</dbReference>
<dbReference type="PANTHER" id="PTHR43060:SF15">
    <property type="entry name" value="3-HYDROXYISOBUTYRATE DEHYDROGENASE-LIKE 1, MITOCHONDRIAL-RELATED"/>
    <property type="match status" value="1"/>
</dbReference>
<dbReference type="GO" id="GO:0051287">
    <property type="term" value="F:NAD binding"/>
    <property type="evidence" value="ECO:0007669"/>
    <property type="project" value="InterPro"/>
</dbReference>
<keyword evidence="8" id="KW-1185">Reference proteome</keyword>
<evidence type="ECO:0000256" key="3">
    <source>
        <dbReference type="ARBA" id="ARBA00023027"/>
    </source>
</evidence>
<dbReference type="SUPFAM" id="SSF48179">
    <property type="entry name" value="6-phosphogluconate dehydrogenase C-terminal domain-like"/>
    <property type="match status" value="1"/>
</dbReference>
<dbReference type="InterPro" id="IPR008927">
    <property type="entry name" value="6-PGluconate_DH-like_C_sf"/>
</dbReference>
<feature type="domain" description="3-hydroxyisobutyrate dehydrogenase-like NAD-binding" evidence="6">
    <location>
        <begin position="166"/>
        <end position="284"/>
    </location>
</feature>
<evidence type="ECO:0000256" key="4">
    <source>
        <dbReference type="PIRSR" id="PIRSR000103-1"/>
    </source>
</evidence>
<keyword evidence="3" id="KW-0520">NAD</keyword>
<keyword evidence="2" id="KW-0560">Oxidoreductase</keyword>
<comment type="similarity">
    <text evidence="1">Belongs to the HIBADH-related family.</text>
</comment>
<evidence type="ECO:0000256" key="2">
    <source>
        <dbReference type="ARBA" id="ARBA00023002"/>
    </source>
</evidence>
<dbReference type="InterPro" id="IPR029154">
    <property type="entry name" value="HIBADH-like_NADP-bd"/>
</dbReference>